<keyword evidence="2" id="KW-1185">Reference proteome</keyword>
<evidence type="ECO:0008006" key="3">
    <source>
        <dbReference type="Google" id="ProtNLM"/>
    </source>
</evidence>
<dbReference type="KEGG" id="tper:IWA51_00890"/>
<dbReference type="AlphaFoldDB" id="A0A7T3V5Q8"/>
<evidence type="ECO:0000313" key="1">
    <source>
        <dbReference type="EMBL" id="QQA01210.1"/>
    </source>
</evidence>
<sequence>MTKTNVKLNKGEITVFDFGGTKLHAYKTNDALCDESFLIEGTNSIVALELPAFHENLSEFKNYIKTLSKPLTDVIISCHPSGADYFEDAKIHMAGNTVRALGENGGIMGLIKNFTVAFGKSFDEKLPKPVANLNIGENTIGGIKFIVTENGDGTDIEIPSINCVYTHMLGADVHSILAGSGHMDAVISQLEGYKAKNYALVLSSHYEPEELSACDTKIAYVKKAKELCSTCSDSKTFIEEMKKNFPSYSGVNYLEMTAGMCFA</sequence>
<dbReference type="Proteomes" id="UP000595224">
    <property type="component" value="Chromosome"/>
</dbReference>
<gene>
    <name evidence="1" type="ORF">IWA51_00890</name>
</gene>
<dbReference type="EMBL" id="CP064936">
    <property type="protein sequence ID" value="QQA01210.1"/>
    <property type="molecule type" value="Genomic_DNA"/>
</dbReference>
<dbReference type="RefSeq" id="WP_198442800.1">
    <property type="nucleotide sequence ID" value="NZ_CBCSHE010000019.1"/>
</dbReference>
<organism evidence="1 2">
    <name type="scientific">Treponema peruense</name>
    <dbReference type="NCBI Taxonomy" id="2787628"/>
    <lineage>
        <taxon>Bacteria</taxon>
        <taxon>Pseudomonadati</taxon>
        <taxon>Spirochaetota</taxon>
        <taxon>Spirochaetia</taxon>
        <taxon>Spirochaetales</taxon>
        <taxon>Treponemataceae</taxon>
        <taxon>Treponema</taxon>
    </lineage>
</organism>
<protein>
    <recommendedName>
        <fullName evidence="3">Metallo-beta-lactamase domain-containing protein</fullName>
    </recommendedName>
</protein>
<accession>A0A7T3V5Q8</accession>
<reference evidence="1 2" key="1">
    <citation type="submission" date="2020-11" db="EMBL/GenBank/DDBJ databases">
        <title>Treponema Peruensis nv. sp., first commensal Treponema isolated from human feces.</title>
        <authorList>
            <person name="Belkhou C."/>
            <person name="Raes J."/>
        </authorList>
    </citation>
    <scope>NUCLEOTIDE SEQUENCE [LARGE SCALE GENOMIC DNA]</scope>
    <source>
        <strain evidence="1 2">RCC2812</strain>
    </source>
</reference>
<evidence type="ECO:0000313" key="2">
    <source>
        <dbReference type="Proteomes" id="UP000595224"/>
    </source>
</evidence>
<name>A0A7T3V5Q8_9SPIR</name>
<proteinExistence type="predicted"/>